<accession>A0ABQ9F3X3</accession>
<name>A0ABQ9F3X3_TEGGR</name>
<protein>
    <recommendedName>
        <fullName evidence="2">WD repeat-containing protein 79</fullName>
    </recommendedName>
</protein>
<dbReference type="InterPro" id="IPR036322">
    <property type="entry name" value="WD40_repeat_dom_sf"/>
</dbReference>
<proteinExistence type="inferred from homology"/>
<evidence type="ECO:0000313" key="4">
    <source>
        <dbReference type="EMBL" id="KAJ8310870.1"/>
    </source>
</evidence>
<feature type="compositionally biased region" description="Polar residues" evidence="3">
    <location>
        <begin position="43"/>
        <end position="56"/>
    </location>
</feature>
<evidence type="ECO:0000256" key="1">
    <source>
        <dbReference type="ARBA" id="ARBA00038279"/>
    </source>
</evidence>
<feature type="region of interest" description="Disordered" evidence="3">
    <location>
        <begin position="215"/>
        <end position="237"/>
    </location>
</feature>
<dbReference type="InterPro" id="IPR015943">
    <property type="entry name" value="WD40/YVTN_repeat-like_dom_sf"/>
</dbReference>
<dbReference type="EMBL" id="JARBDR010000640">
    <property type="protein sequence ID" value="KAJ8310870.1"/>
    <property type="molecule type" value="Genomic_DNA"/>
</dbReference>
<organism evidence="4 5">
    <name type="scientific">Tegillarca granosa</name>
    <name type="common">Malaysian cockle</name>
    <name type="synonym">Anadara granosa</name>
    <dbReference type="NCBI Taxonomy" id="220873"/>
    <lineage>
        <taxon>Eukaryota</taxon>
        <taxon>Metazoa</taxon>
        <taxon>Spiralia</taxon>
        <taxon>Lophotrochozoa</taxon>
        <taxon>Mollusca</taxon>
        <taxon>Bivalvia</taxon>
        <taxon>Autobranchia</taxon>
        <taxon>Pteriomorphia</taxon>
        <taxon>Arcoida</taxon>
        <taxon>Arcoidea</taxon>
        <taxon>Arcidae</taxon>
        <taxon>Tegillarca</taxon>
    </lineage>
</organism>
<sequence>MDPNAGVISPDDNISAEIDVPEIITTTDNVCVDAEPKPKNSETSEQICQKSVSSTNTDNVAEMRDLSDKHSCDLVGNTVVNINNQQKTDNIEKENSLSISKESVFSQDSSNEPVVQVSTSTSLPRISQQSVFIGPVIPKGLVQNTDTYSESEFLTADRTSENISELARDRVTCKNTGLNVSEPVNKKMRYETGHETSQDLDEMCQQVLDDSGFDLSNKEQSDTLQEERNQSEPCRSKSIKDMDVIHNPVFVTWSSSEFQTPANDNYLRGCKWSPDGTCLLTNSNDNKLRLFDLPAQLYEEKLQDIPEMTSVLQIKECDTIYDYCWYPQMTSKDPETSCLGFSCNGQKLYCGANKMIRIFDIDRPGKHFGQSGIISCIIPNPGDTRIIAAGSFNRSIALYNHEAKNMLCMFEGQQGGVTHMVFSPDGTKLFSGGRKDPEIICWDLRNPGQILFVALRQVETNQRMYFELDSLNPVHPVIATSSGQRHFPELADSDDSDNDVTCHKQNIENSIKLWWLT</sequence>
<dbReference type="PANTHER" id="PTHR13211">
    <property type="entry name" value="TELOMERASE CAJAL BODY PROTEIN 1"/>
    <property type="match status" value="1"/>
</dbReference>
<dbReference type="SUPFAM" id="SSF50978">
    <property type="entry name" value="WD40 repeat-like"/>
    <property type="match status" value="1"/>
</dbReference>
<dbReference type="InterPro" id="IPR051150">
    <property type="entry name" value="SWT21/TCAB1_mRNA_Telomere"/>
</dbReference>
<dbReference type="InterPro" id="IPR001680">
    <property type="entry name" value="WD40_rpt"/>
</dbReference>
<comment type="similarity">
    <text evidence="1">Belongs to the TCAB1 family.</text>
</comment>
<dbReference type="Proteomes" id="UP001217089">
    <property type="component" value="Unassembled WGS sequence"/>
</dbReference>
<dbReference type="PANTHER" id="PTHR13211:SF0">
    <property type="entry name" value="TELOMERASE CAJAL BODY PROTEIN 1"/>
    <property type="match status" value="1"/>
</dbReference>
<evidence type="ECO:0000256" key="3">
    <source>
        <dbReference type="SAM" id="MobiDB-lite"/>
    </source>
</evidence>
<evidence type="ECO:0000256" key="2">
    <source>
        <dbReference type="ARBA" id="ARBA00041558"/>
    </source>
</evidence>
<evidence type="ECO:0000313" key="5">
    <source>
        <dbReference type="Proteomes" id="UP001217089"/>
    </source>
</evidence>
<feature type="region of interest" description="Disordered" evidence="3">
    <location>
        <begin position="32"/>
        <end position="56"/>
    </location>
</feature>
<feature type="compositionally biased region" description="Basic and acidic residues" evidence="3">
    <location>
        <begin position="216"/>
        <end position="237"/>
    </location>
</feature>
<keyword evidence="5" id="KW-1185">Reference proteome</keyword>
<dbReference type="Gene3D" id="2.130.10.10">
    <property type="entry name" value="YVTN repeat-like/Quinoprotein amine dehydrogenase"/>
    <property type="match status" value="2"/>
</dbReference>
<comment type="caution">
    <text evidence="4">The sequence shown here is derived from an EMBL/GenBank/DDBJ whole genome shotgun (WGS) entry which is preliminary data.</text>
</comment>
<dbReference type="SMART" id="SM00320">
    <property type="entry name" value="WD40"/>
    <property type="match status" value="4"/>
</dbReference>
<gene>
    <name evidence="4" type="ORF">KUTeg_012735</name>
</gene>
<dbReference type="Pfam" id="PF00400">
    <property type="entry name" value="WD40"/>
    <property type="match status" value="2"/>
</dbReference>
<reference evidence="4 5" key="1">
    <citation type="submission" date="2022-12" db="EMBL/GenBank/DDBJ databases">
        <title>Chromosome-level genome of Tegillarca granosa.</title>
        <authorList>
            <person name="Kim J."/>
        </authorList>
    </citation>
    <scope>NUCLEOTIDE SEQUENCE [LARGE SCALE GENOMIC DNA]</scope>
    <source>
        <strain evidence="4">Teg-2019</strain>
        <tissue evidence="4">Adductor muscle</tissue>
    </source>
</reference>